<keyword evidence="2" id="KW-1185">Reference proteome</keyword>
<name>A0ACA9Y849_9ASCO</name>
<comment type="caution">
    <text evidence="1">The sequence shown here is derived from an EMBL/GenBank/DDBJ whole genome shotgun (WGS) entry which is preliminary data.</text>
</comment>
<dbReference type="Proteomes" id="UP001152531">
    <property type="component" value="Unassembled WGS sequence"/>
</dbReference>
<accession>A0ACA9Y849</accession>
<gene>
    <name evidence="1" type="ORF">CLIB1444_05S05182</name>
</gene>
<evidence type="ECO:0000313" key="2">
    <source>
        <dbReference type="Proteomes" id="UP001152531"/>
    </source>
</evidence>
<organism evidence="1 2">
    <name type="scientific">[Candida] jaroonii</name>
    <dbReference type="NCBI Taxonomy" id="467808"/>
    <lineage>
        <taxon>Eukaryota</taxon>
        <taxon>Fungi</taxon>
        <taxon>Dikarya</taxon>
        <taxon>Ascomycota</taxon>
        <taxon>Saccharomycotina</taxon>
        <taxon>Pichiomycetes</taxon>
        <taxon>Debaryomycetaceae</taxon>
        <taxon>Yamadazyma</taxon>
    </lineage>
</organism>
<proteinExistence type="predicted"/>
<protein>
    <submittedName>
        <fullName evidence="1">NAD(P)H-hydrate epimerase</fullName>
    </submittedName>
</protein>
<sequence length="234" mass="25658">MFKTLTAKAAASLDQELMSTGAFSIDQLMELAGLAVAQSVFIQYPPTPQDQILVLVGPGNNGGDGLVAARHLKLWNYNPVVYFPKKPSKPLFHNLMVQLKDLEVKEIQSLDEAKTMMTKSKVIIDGLFGFSFKPPIRSPFDELISYMAENTTKIAPIVSIDIPSGWDVDSGPLSDTPDIKPTMLVSLTAPKPCSAHFSGVHFLGGRFINNKIAEKYGIKDLIDSYRGNDMVVKL</sequence>
<evidence type="ECO:0000313" key="1">
    <source>
        <dbReference type="EMBL" id="CAH6721173.1"/>
    </source>
</evidence>
<dbReference type="EMBL" id="CALSDN010000005">
    <property type="protein sequence ID" value="CAH6721173.1"/>
    <property type="molecule type" value="Genomic_DNA"/>
</dbReference>
<reference evidence="1" key="1">
    <citation type="submission" date="2022-06" db="EMBL/GenBank/DDBJ databases">
        <authorList>
            <person name="Legras J.-L."/>
            <person name="Devillers H."/>
            <person name="Grondin C."/>
        </authorList>
    </citation>
    <scope>NUCLEOTIDE SEQUENCE</scope>
    <source>
        <strain evidence="1">CLIB 1444</strain>
    </source>
</reference>